<keyword evidence="6" id="KW-1133">Transmembrane helix</keyword>
<dbReference type="InterPro" id="IPR002067">
    <property type="entry name" value="MCP"/>
</dbReference>
<evidence type="ECO:0000256" key="3">
    <source>
        <dbReference type="ARBA" id="ARBA00022448"/>
    </source>
</evidence>
<evidence type="ECO:0000313" key="11">
    <source>
        <dbReference type="EMBL" id="KAK9792036.1"/>
    </source>
</evidence>
<evidence type="ECO:0000256" key="8">
    <source>
        <dbReference type="ARBA" id="ARBA00023136"/>
    </source>
</evidence>
<evidence type="ECO:0008006" key="13">
    <source>
        <dbReference type="Google" id="ProtNLM"/>
    </source>
</evidence>
<keyword evidence="12" id="KW-1185">Reference proteome</keyword>
<evidence type="ECO:0000256" key="9">
    <source>
        <dbReference type="PROSITE-ProRule" id="PRU00282"/>
    </source>
</evidence>
<feature type="repeat" description="Solcar" evidence="9">
    <location>
        <begin position="11"/>
        <end position="100"/>
    </location>
</feature>
<dbReference type="PRINTS" id="PR00926">
    <property type="entry name" value="MITOCARRIER"/>
</dbReference>
<dbReference type="EMBL" id="JALJOQ010000169">
    <property type="protein sequence ID" value="KAK9792036.1"/>
    <property type="molecule type" value="Genomic_DNA"/>
</dbReference>
<dbReference type="GO" id="GO:0048250">
    <property type="term" value="P:iron import into the mitochondrion"/>
    <property type="evidence" value="ECO:0007669"/>
    <property type="project" value="TreeGrafter"/>
</dbReference>
<reference evidence="11 12" key="1">
    <citation type="journal article" date="2024" name="Nat. Commun.">
        <title>Phylogenomics reveals the evolutionary origins of lichenization in chlorophyte algae.</title>
        <authorList>
            <person name="Puginier C."/>
            <person name="Libourel C."/>
            <person name="Otte J."/>
            <person name="Skaloud P."/>
            <person name="Haon M."/>
            <person name="Grisel S."/>
            <person name="Petersen M."/>
            <person name="Berrin J.G."/>
            <person name="Delaux P.M."/>
            <person name="Dal Grande F."/>
            <person name="Keller J."/>
        </authorList>
    </citation>
    <scope>NUCLEOTIDE SEQUENCE [LARGE SCALE GENOMIC DNA]</scope>
    <source>
        <strain evidence="11 12">SAG 2036</strain>
    </source>
</reference>
<evidence type="ECO:0000256" key="7">
    <source>
        <dbReference type="ARBA" id="ARBA00023128"/>
    </source>
</evidence>
<accession>A0AAW1NP61</accession>
<dbReference type="AlphaFoldDB" id="A0AAW1NP61"/>
<feature type="repeat" description="Solcar" evidence="9">
    <location>
        <begin position="201"/>
        <end position="291"/>
    </location>
</feature>
<evidence type="ECO:0000256" key="10">
    <source>
        <dbReference type="RuleBase" id="RU000488"/>
    </source>
</evidence>
<dbReference type="GO" id="GO:0031966">
    <property type="term" value="C:mitochondrial membrane"/>
    <property type="evidence" value="ECO:0007669"/>
    <property type="project" value="UniProtKB-SubCell"/>
</dbReference>
<comment type="subcellular location">
    <subcellularLocation>
        <location evidence="1">Mitochondrion membrane</location>
        <topology evidence="1">Multi-pass membrane protein</topology>
    </subcellularLocation>
</comment>
<dbReference type="PROSITE" id="PS50920">
    <property type="entry name" value="SOLCAR"/>
    <property type="match status" value="3"/>
</dbReference>
<dbReference type="SUPFAM" id="SSF103506">
    <property type="entry name" value="Mitochondrial carrier"/>
    <property type="match status" value="1"/>
</dbReference>
<sequence>MPPAEDTYDGLTFLSHMLAGAVAGVAEHVAMYPVDTLKTRMQALGHPGQRLRGSSMSRAMVAIVQREGIRGLYGGVWAVAWGAGPAHALYFAAYEASKEALGGNTGKEHHPFAVAAAGASAAVVNDTCMVPVDVVKQRLQVARSPYKGIRDCVGRMLREEGLAAFFKSFKTTLFMNVPFTACYFATYESAKKALRRSEDEEGLLVELVAGGIAGGGAAALTNPLDVVKTRLQLEGVNSATRYESTSFMHVAKKIVAEEGSRGLWGGVRARMLFHAPAAAISWGVYESMKKVLAA</sequence>
<keyword evidence="8 9" id="KW-0472">Membrane</keyword>
<keyword evidence="4 9" id="KW-0812">Transmembrane</keyword>
<dbReference type="GO" id="GO:0015093">
    <property type="term" value="F:ferrous iron transmembrane transporter activity"/>
    <property type="evidence" value="ECO:0007669"/>
    <property type="project" value="TreeGrafter"/>
</dbReference>
<comment type="similarity">
    <text evidence="2 10">Belongs to the mitochondrial carrier (TC 2.A.29) family.</text>
</comment>
<organism evidence="11 12">
    <name type="scientific">Symbiochloris irregularis</name>
    <dbReference type="NCBI Taxonomy" id="706552"/>
    <lineage>
        <taxon>Eukaryota</taxon>
        <taxon>Viridiplantae</taxon>
        <taxon>Chlorophyta</taxon>
        <taxon>core chlorophytes</taxon>
        <taxon>Trebouxiophyceae</taxon>
        <taxon>Trebouxiales</taxon>
        <taxon>Trebouxiaceae</taxon>
        <taxon>Symbiochloris</taxon>
    </lineage>
</organism>
<proteinExistence type="inferred from homology"/>
<name>A0AAW1NP61_9CHLO</name>
<evidence type="ECO:0000256" key="2">
    <source>
        <dbReference type="ARBA" id="ARBA00006375"/>
    </source>
</evidence>
<evidence type="ECO:0000256" key="4">
    <source>
        <dbReference type="ARBA" id="ARBA00022692"/>
    </source>
</evidence>
<evidence type="ECO:0000256" key="6">
    <source>
        <dbReference type="ARBA" id="ARBA00022989"/>
    </source>
</evidence>
<evidence type="ECO:0000256" key="1">
    <source>
        <dbReference type="ARBA" id="ARBA00004225"/>
    </source>
</evidence>
<dbReference type="Pfam" id="PF00153">
    <property type="entry name" value="Mito_carr"/>
    <property type="match status" value="3"/>
</dbReference>
<dbReference type="InterPro" id="IPR018108">
    <property type="entry name" value="MCP_transmembrane"/>
</dbReference>
<feature type="repeat" description="Solcar" evidence="9">
    <location>
        <begin position="109"/>
        <end position="193"/>
    </location>
</feature>
<keyword evidence="7" id="KW-0496">Mitochondrion</keyword>
<evidence type="ECO:0000313" key="12">
    <source>
        <dbReference type="Proteomes" id="UP001465755"/>
    </source>
</evidence>
<gene>
    <name evidence="11" type="ORF">WJX73_009645</name>
</gene>
<keyword evidence="5" id="KW-0677">Repeat</keyword>
<dbReference type="PANTHER" id="PTHR45758:SF4">
    <property type="entry name" value="MITOFERRIN-1"/>
    <property type="match status" value="1"/>
</dbReference>
<evidence type="ECO:0000256" key="5">
    <source>
        <dbReference type="ARBA" id="ARBA00022737"/>
    </source>
</evidence>
<dbReference type="Gene3D" id="1.50.40.10">
    <property type="entry name" value="Mitochondrial carrier domain"/>
    <property type="match status" value="2"/>
</dbReference>
<protein>
    <recommendedName>
        <fullName evidence="13">Mitochondrial carrier protein</fullName>
    </recommendedName>
</protein>
<keyword evidence="3 10" id="KW-0813">Transport</keyword>
<comment type="caution">
    <text evidence="11">The sequence shown here is derived from an EMBL/GenBank/DDBJ whole genome shotgun (WGS) entry which is preliminary data.</text>
</comment>
<dbReference type="PANTHER" id="PTHR45758">
    <property type="entry name" value="MITOFERRIN-1-RELATED"/>
    <property type="match status" value="1"/>
</dbReference>
<dbReference type="Proteomes" id="UP001465755">
    <property type="component" value="Unassembled WGS sequence"/>
</dbReference>
<dbReference type="InterPro" id="IPR023395">
    <property type="entry name" value="MCP_dom_sf"/>
</dbReference>